<protein>
    <submittedName>
        <fullName evidence="5">4Fe-4S dicluster domain-containing protein</fullName>
    </submittedName>
</protein>
<dbReference type="GO" id="GO:0005886">
    <property type="term" value="C:plasma membrane"/>
    <property type="evidence" value="ECO:0007669"/>
    <property type="project" value="TreeGrafter"/>
</dbReference>
<evidence type="ECO:0000256" key="3">
    <source>
        <dbReference type="ARBA" id="ARBA00023014"/>
    </source>
</evidence>
<proteinExistence type="predicted"/>
<evidence type="ECO:0000313" key="5">
    <source>
        <dbReference type="EMBL" id="MBC8177289.1"/>
    </source>
</evidence>
<name>A0A8J6MYV2_9DELT</name>
<dbReference type="Proteomes" id="UP000650524">
    <property type="component" value="Unassembled WGS sequence"/>
</dbReference>
<dbReference type="PROSITE" id="PS00198">
    <property type="entry name" value="4FE4S_FER_1"/>
    <property type="match status" value="1"/>
</dbReference>
<organism evidence="5 6">
    <name type="scientific">Candidatus Desulfacyla euxinica</name>
    <dbReference type="NCBI Taxonomy" id="2841693"/>
    <lineage>
        <taxon>Bacteria</taxon>
        <taxon>Deltaproteobacteria</taxon>
        <taxon>Candidatus Desulfacyla</taxon>
    </lineage>
</organism>
<dbReference type="AlphaFoldDB" id="A0A8J6MYV2"/>
<dbReference type="InterPro" id="IPR017900">
    <property type="entry name" value="4Fe4S_Fe_S_CS"/>
</dbReference>
<comment type="caution">
    <text evidence="5">The sequence shown here is derived from an EMBL/GenBank/DDBJ whole genome shotgun (WGS) entry which is preliminary data.</text>
</comment>
<dbReference type="InterPro" id="IPR009051">
    <property type="entry name" value="Helical_ferredxn"/>
</dbReference>
<evidence type="ECO:0000256" key="1">
    <source>
        <dbReference type="ARBA" id="ARBA00022723"/>
    </source>
</evidence>
<dbReference type="SUPFAM" id="SSF46548">
    <property type="entry name" value="alpha-helical ferredoxin"/>
    <property type="match status" value="1"/>
</dbReference>
<dbReference type="GO" id="GO:0051536">
    <property type="term" value="F:iron-sulfur cluster binding"/>
    <property type="evidence" value="ECO:0007669"/>
    <property type="project" value="UniProtKB-KW"/>
</dbReference>
<dbReference type="EMBL" id="JACNJD010000200">
    <property type="protein sequence ID" value="MBC8177289.1"/>
    <property type="molecule type" value="Genomic_DNA"/>
</dbReference>
<keyword evidence="1" id="KW-0479">Metal-binding</keyword>
<dbReference type="Pfam" id="PF13183">
    <property type="entry name" value="Fer4_8"/>
    <property type="match status" value="1"/>
</dbReference>
<keyword evidence="3" id="KW-0411">Iron-sulfur</keyword>
<dbReference type="Gene3D" id="1.10.1060.10">
    <property type="entry name" value="Alpha-helical ferredoxin"/>
    <property type="match status" value="1"/>
</dbReference>
<keyword evidence="2" id="KW-0408">Iron</keyword>
<reference evidence="5 6" key="1">
    <citation type="submission" date="2020-08" db="EMBL/GenBank/DDBJ databases">
        <title>Bridging the membrane lipid divide: bacteria of the FCB group superphylum have the potential to synthesize archaeal ether lipids.</title>
        <authorList>
            <person name="Villanueva L."/>
            <person name="Von Meijenfeldt F.A.B."/>
            <person name="Westbye A.B."/>
            <person name="Yadav S."/>
            <person name="Hopmans E.C."/>
            <person name="Dutilh B.E."/>
            <person name="Sinninghe Damste J.S."/>
        </authorList>
    </citation>
    <scope>NUCLEOTIDE SEQUENCE [LARGE SCALE GENOMIC DNA]</scope>
    <source>
        <strain evidence="5">NIOZ-UU27</strain>
    </source>
</reference>
<evidence type="ECO:0000256" key="2">
    <source>
        <dbReference type="ARBA" id="ARBA00023004"/>
    </source>
</evidence>
<dbReference type="PANTHER" id="PTHR43255:SF2">
    <property type="entry name" value="HETERODISULFIDE REDUCTASE RELATED PROTEIN"/>
    <property type="match status" value="1"/>
</dbReference>
<dbReference type="PROSITE" id="PS51379">
    <property type="entry name" value="4FE4S_FER_2"/>
    <property type="match status" value="1"/>
</dbReference>
<feature type="domain" description="4Fe-4S ferredoxin-type" evidence="4">
    <location>
        <begin position="13"/>
        <end position="40"/>
    </location>
</feature>
<sequence>MQLTDIKIEIKQCILKNNLNSCLECGKCSAVCPMLDFYGEYVYLRSPRGVVERLSLAPDDIEEEEALWYCLTCQECTFFCPSGVEFQTFMMELRELLLERGHKKYAVFCHDCGEYLMPKKEFEYLQKNPDKGKLLGDLLAVCPRCKKTGYAEALHRVTPIYKRV</sequence>
<evidence type="ECO:0000313" key="6">
    <source>
        <dbReference type="Proteomes" id="UP000650524"/>
    </source>
</evidence>
<dbReference type="InterPro" id="IPR017896">
    <property type="entry name" value="4Fe4S_Fe-S-bd"/>
</dbReference>
<gene>
    <name evidence="5" type="ORF">H8E19_07765</name>
</gene>
<dbReference type="InterPro" id="IPR051460">
    <property type="entry name" value="HdrC_iron-sulfur_subunit"/>
</dbReference>
<evidence type="ECO:0000259" key="4">
    <source>
        <dbReference type="PROSITE" id="PS51379"/>
    </source>
</evidence>
<dbReference type="PANTHER" id="PTHR43255">
    <property type="entry name" value="IRON-SULFUR-BINDING OXIDOREDUCTASE FADF-RELATED-RELATED"/>
    <property type="match status" value="1"/>
</dbReference>
<accession>A0A8J6MYV2</accession>
<dbReference type="GO" id="GO:0046872">
    <property type="term" value="F:metal ion binding"/>
    <property type="evidence" value="ECO:0007669"/>
    <property type="project" value="UniProtKB-KW"/>
</dbReference>